<comment type="subcellular location">
    <subcellularLocation>
        <location evidence="1">Nucleus</location>
    </subcellularLocation>
</comment>
<feature type="domain" description="Transcription initiation factor TFIID component TAF4 C-terminal" evidence="6">
    <location>
        <begin position="79"/>
        <end position="307"/>
    </location>
</feature>
<dbReference type="GO" id="GO:0006367">
    <property type="term" value="P:transcription initiation at RNA polymerase II promoter"/>
    <property type="evidence" value="ECO:0007669"/>
    <property type="project" value="TreeGrafter"/>
</dbReference>
<dbReference type="Pfam" id="PF05236">
    <property type="entry name" value="TAF4"/>
    <property type="match status" value="1"/>
</dbReference>
<evidence type="ECO:0000256" key="2">
    <source>
        <dbReference type="ARBA" id="ARBA00006178"/>
    </source>
</evidence>
<dbReference type="PANTHER" id="PTHR15138:SF22">
    <property type="entry name" value="TAFH DOMAIN-CONTAINING PROTEIN"/>
    <property type="match status" value="1"/>
</dbReference>
<dbReference type="GO" id="GO:0005669">
    <property type="term" value="C:transcription factor TFIID complex"/>
    <property type="evidence" value="ECO:0007669"/>
    <property type="project" value="InterPro"/>
</dbReference>
<dbReference type="OMA" id="CMENERC"/>
<reference evidence="7" key="3">
    <citation type="submission" date="2025-09" db="UniProtKB">
        <authorList>
            <consortium name="Ensembl"/>
        </authorList>
    </citation>
    <scope>IDENTIFICATION</scope>
</reference>
<comment type="similarity">
    <text evidence="2">Belongs to the TAF4 family.</text>
</comment>
<evidence type="ECO:0000256" key="4">
    <source>
        <dbReference type="ARBA" id="ARBA00023163"/>
    </source>
</evidence>
<proteinExistence type="inferred from homology"/>
<dbReference type="InterPro" id="IPR007900">
    <property type="entry name" value="TAF4_C"/>
</dbReference>
<evidence type="ECO:0000256" key="1">
    <source>
        <dbReference type="ARBA" id="ARBA00004123"/>
    </source>
</evidence>
<reference evidence="7" key="2">
    <citation type="submission" date="2025-08" db="UniProtKB">
        <authorList>
            <consortium name="Ensembl"/>
        </authorList>
    </citation>
    <scope>IDENTIFICATION</scope>
</reference>
<name>A0A671XCK8_SPAAU</name>
<dbReference type="Ensembl" id="ENSSAUT00010049004.1">
    <property type="protein sequence ID" value="ENSSAUP00010046635.1"/>
    <property type="gene ID" value="ENSSAUG00010019414.1"/>
</dbReference>
<dbReference type="GO" id="GO:0003677">
    <property type="term" value="F:DNA binding"/>
    <property type="evidence" value="ECO:0007669"/>
    <property type="project" value="TreeGrafter"/>
</dbReference>
<organism evidence="7 8">
    <name type="scientific">Sparus aurata</name>
    <name type="common">Gilthead sea bream</name>
    <dbReference type="NCBI Taxonomy" id="8175"/>
    <lineage>
        <taxon>Eukaryota</taxon>
        <taxon>Metazoa</taxon>
        <taxon>Chordata</taxon>
        <taxon>Craniata</taxon>
        <taxon>Vertebrata</taxon>
        <taxon>Euteleostomi</taxon>
        <taxon>Actinopterygii</taxon>
        <taxon>Neopterygii</taxon>
        <taxon>Teleostei</taxon>
        <taxon>Neoteleostei</taxon>
        <taxon>Acanthomorphata</taxon>
        <taxon>Eupercaria</taxon>
        <taxon>Spariformes</taxon>
        <taxon>Sparidae</taxon>
        <taxon>Sparus</taxon>
    </lineage>
</organism>
<dbReference type="GO" id="GO:0016251">
    <property type="term" value="F:RNA polymerase II general transcription initiation factor activity"/>
    <property type="evidence" value="ECO:0007669"/>
    <property type="project" value="TreeGrafter"/>
</dbReference>
<dbReference type="AlphaFoldDB" id="A0A671XCK8"/>
<dbReference type="InterPro" id="IPR009072">
    <property type="entry name" value="Histone-fold"/>
</dbReference>
<accession>A0A671XCK8</accession>
<dbReference type="GeneTree" id="ENSGT00390000011620"/>
<dbReference type="GO" id="GO:0046982">
    <property type="term" value="F:protein heterodimerization activity"/>
    <property type="evidence" value="ECO:0007669"/>
    <property type="project" value="InterPro"/>
</dbReference>
<dbReference type="Proteomes" id="UP000472265">
    <property type="component" value="Chromosome 11"/>
</dbReference>
<keyword evidence="8" id="KW-1185">Reference proteome</keyword>
<dbReference type="Gene3D" id="1.10.20.10">
    <property type="entry name" value="Histone, subunit A"/>
    <property type="match status" value="1"/>
</dbReference>
<dbReference type="InterPro" id="IPR045144">
    <property type="entry name" value="TAF4"/>
</dbReference>
<evidence type="ECO:0000256" key="5">
    <source>
        <dbReference type="ARBA" id="ARBA00023242"/>
    </source>
</evidence>
<protein>
    <recommendedName>
        <fullName evidence="6">Transcription initiation factor TFIID component TAF4 C-terminal domain-containing protein</fullName>
    </recommendedName>
</protein>
<keyword evidence="3" id="KW-0805">Transcription regulation</keyword>
<sequence>MKQSNTDTCQQIILKPREMTVRPGLLTCSRPVSKHTEVESRKPFTGMFSMKQPFTQDPSRHARFALKDSSVSYKEDDDINDVASMAGVDLREENAQILTTIVGSVVQSCQDQLFLLPNPVLSRILHTGWALGVTDVRPEVVALVSHATQECLRGLIVKLTLMAEHRKAALKEDLWHSKVSDARSQLCVLGEIECLKKKRKDEEERERLLRLARSRSQTEDPQHQQLKQRAKELQQMEEAQMQQREANLTALAAIGPRKTRPVEQTENQVTLLPRQGVHRVNRVMLRDLLVLMEEDHFLRHSLPLYKAML</sequence>
<evidence type="ECO:0000313" key="8">
    <source>
        <dbReference type="Proteomes" id="UP000472265"/>
    </source>
</evidence>
<evidence type="ECO:0000256" key="3">
    <source>
        <dbReference type="ARBA" id="ARBA00023015"/>
    </source>
</evidence>
<keyword evidence="5" id="KW-0539">Nucleus</keyword>
<dbReference type="PANTHER" id="PTHR15138">
    <property type="entry name" value="TRANSCRIPTION INITIATION FACTOR TFIID SUBUNIT 4"/>
    <property type="match status" value="1"/>
</dbReference>
<evidence type="ECO:0000259" key="6">
    <source>
        <dbReference type="Pfam" id="PF05236"/>
    </source>
</evidence>
<dbReference type="InParanoid" id="A0A671XCK8"/>
<gene>
    <name evidence="7" type="primary">LOC115591154</name>
</gene>
<dbReference type="SUPFAM" id="SSF47113">
    <property type="entry name" value="Histone-fold"/>
    <property type="match status" value="1"/>
</dbReference>
<keyword evidence="4" id="KW-0804">Transcription</keyword>
<evidence type="ECO:0000313" key="7">
    <source>
        <dbReference type="Ensembl" id="ENSSAUP00010046635.1"/>
    </source>
</evidence>
<reference evidence="7" key="1">
    <citation type="submission" date="2021-04" db="EMBL/GenBank/DDBJ databases">
        <authorList>
            <consortium name="Wellcome Sanger Institute Data Sharing"/>
        </authorList>
    </citation>
    <scope>NUCLEOTIDE SEQUENCE [LARGE SCALE GENOMIC DNA]</scope>
</reference>
<dbReference type="CDD" id="cd08045">
    <property type="entry name" value="HFD_TAF4"/>
    <property type="match status" value="1"/>
</dbReference>